<sequence>MVSIDPILFSMFYSILVGEEPDSVFFKSNSKPSPSPLRNSRFSLMTTSLNFINPRNNNGQTVPRSTFH</sequence>
<keyword evidence="2" id="KW-1185">Reference proteome</keyword>
<protein>
    <submittedName>
        <fullName evidence="1">Uncharacterized protein</fullName>
    </submittedName>
</protein>
<evidence type="ECO:0000313" key="1">
    <source>
        <dbReference type="EMBL" id="CAA7410320.1"/>
    </source>
</evidence>
<dbReference type="Proteomes" id="UP000663760">
    <property type="component" value="Chromosome 17"/>
</dbReference>
<reference evidence="1" key="1">
    <citation type="submission" date="2020-02" db="EMBL/GenBank/DDBJ databases">
        <authorList>
            <person name="Scholz U."/>
            <person name="Mascher M."/>
            <person name="Fiebig A."/>
        </authorList>
    </citation>
    <scope>NUCLEOTIDE SEQUENCE</scope>
</reference>
<dbReference type="AlphaFoldDB" id="A0A7I8LKI9"/>
<proteinExistence type="predicted"/>
<organism evidence="1 2">
    <name type="scientific">Spirodela intermedia</name>
    <name type="common">Intermediate duckweed</name>
    <dbReference type="NCBI Taxonomy" id="51605"/>
    <lineage>
        <taxon>Eukaryota</taxon>
        <taxon>Viridiplantae</taxon>
        <taxon>Streptophyta</taxon>
        <taxon>Embryophyta</taxon>
        <taxon>Tracheophyta</taxon>
        <taxon>Spermatophyta</taxon>
        <taxon>Magnoliopsida</taxon>
        <taxon>Liliopsida</taxon>
        <taxon>Araceae</taxon>
        <taxon>Lemnoideae</taxon>
        <taxon>Spirodela</taxon>
    </lineage>
</organism>
<accession>A0A7I8LKI9</accession>
<evidence type="ECO:0000313" key="2">
    <source>
        <dbReference type="Proteomes" id="UP000663760"/>
    </source>
</evidence>
<dbReference type="EMBL" id="LR746280">
    <property type="protein sequence ID" value="CAA7410320.1"/>
    <property type="molecule type" value="Genomic_DNA"/>
</dbReference>
<name>A0A7I8LKI9_SPIIN</name>
<gene>
    <name evidence="1" type="ORF">SI8410_17020998</name>
</gene>